<dbReference type="PANTHER" id="PTHR36091:SF2">
    <property type="entry name" value="AMINOGLYCOSIDE PHOSPHOTRANSFERASE DOMAIN-CONTAINING PROTEIN"/>
    <property type="match status" value="1"/>
</dbReference>
<dbReference type="InterPro" id="IPR051035">
    <property type="entry name" value="Mito_inheritance_9"/>
</dbReference>
<dbReference type="InterPro" id="IPR011009">
    <property type="entry name" value="Kinase-like_dom_sf"/>
</dbReference>
<dbReference type="EMBL" id="JBFCZG010000003">
    <property type="protein sequence ID" value="KAL3425182.1"/>
    <property type="molecule type" value="Genomic_DNA"/>
</dbReference>
<sequence length="580" mass="66504">MLRKPRGNIYRRLSVFFERKCRSNVSYVRTMSTEKSKLSSQSPPTSCPNLQYKDDLFNFTRGRFVVDEEFEMSQRHVNFNVYELARLAAEAVGASQCVSIEKYPDGMYNKAMLLTMDNGTQVVAKIPNPNAGQPQFTTASEVATMDFVRNVLKTPVPKVFAWSSKAKENPVGAEYIIMEKVPGIELERVWPTMKTEDRLTVVQTIAKYQKSWTSVSFKKYGSLYYTTDIDTDSDNEALYTDADGTAVKNSTFSIGPSTGRELIDERRMTVEFDRGPWQTIEEYHVAIGNREIAAVKQLPKLPKSPITLYGPGTYIPTRERKLKALQCYLRLIRFLIPPDPMITSSHLWHDDLHVANIFVNPSKPTEITGLIDWQSTELSPLYFHARQPHLIDYDGPQYVGRERPKLPDGFNSLDEDEQKRAKTLFLQQSLCALYNTITYRKNTRLHTALEFQQTMNYTLLLLPRNMVVDGEASYLSQVAALEETWDTVSGQRGLPYPFSFSSEQRKEMEAHTEGALVGMRAMRSIQEAVGDLFPEQGCVRTECYDEARDALDQMKEQVIEEFAKSEEERELWNLWWPFGT</sequence>
<dbReference type="SUPFAM" id="SSF56112">
    <property type="entry name" value="Protein kinase-like (PK-like)"/>
    <property type="match status" value="1"/>
</dbReference>
<evidence type="ECO:0000313" key="2">
    <source>
        <dbReference type="EMBL" id="KAL3425182.1"/>
    </source>
</evidence>
<evidence type="ECO:0000313" key="3">
    <source>
        <dbReference type="Proteomes" id="UP001629113"/>
    </source>
</evidence>
<reference evidence="2 3" key="1">
    <citation type="submission" date="2024-06" db="EMBL/GenBank/DDBJ databases">
        <title>Complete genome of Phlyctema vagabunda strain 19-DSS-EL-015.</title>
        <authorList>
            <person name="Fiorenzani C."/>
        </authorList>
    </citation>
    <scope>NUCLEOTIDE SEQUENCE [LARGE SCALE GENOMIC DNA]</scope>
    <source>
        <strain evidence="2 3">19-DSS-EL-015</strain>
    </source>
</reference>
<organism evidence="2 3">
    <name type="scientific">Phlyctema vagabunda</name>
    <dbReference type="NCBI Taxonomy" id="108571"/>
    <lineage>
        <taxon>Eukaryota</taxon>
        <taxon>Fungi</taxon>
        <taxon>Dikarya</taxon>
        <taxon>Ascomycota</taxon>
        <taxon>Pezizomycotina</taxon>
        <taxon>Leotiomycetes</taxon>
        <taxon>Helotiales</taxon>
        <taxon>Dermateaceae</taxon>
        <taxon>Phlyctema</taxon>
    </lineage>
</organism>
<dbReference type="Proteomes" id="UP001629113">
    <property type="component" value="Unassembled WGS sequence"/>
</dbReference>
<feature type="domain" description="Aminoglycoside phosphotransferase" evidence="1">
    <location>
        <begin position="331"/>
        <end position="382"/>
    </location>
</feature>
<name>A0ABR4PPZ7_9HELO</name>
<dbReference type="InterPro" id="IPR002575">
    <property type="entry name" value="Aminoglycoside_PTrfase"/>
</dbReference>
<accession>A0ABR4PPZ7</accession>
<keyword evidence="3" id="KW-1185">Reference proteome</keyword>
<comment type="caution">
    <text evidence="2">The sequence shown here is derived from an EMBL/GenBank/DDBJ whole genome shotgun (WGS) entry which is preliminary data.</text>
</comment>
<protein>
    <recommendedName>
        <fullName evidence="1">Aminoglycoside phosphotransferase domain-containing protein</fullName>
    </recommendedName>
</protein>
<evidence type="ECO:0000259" key="1">
    <source>
        <dbReference type="Pfam" id="PF01636"/>
    </source>
</evidence>
<gene>
    <name evidence="2" type="ORF">PVAG01_04463</name>
</gene>
<dbReference type="Gene3D" id="3.30.200.20">
    <property type="entry name" value="Phosphorylase Kinase, domain 1"/>
    <property type="match status" value="1"/>
</dbReference>
<proteinExistence type="predicted"/>
<dbReference type="Pfam" id="PF01636">
    <property type="entry name" value="APH"/>
    <property type="match status" value="1"/>
</dbReference>
<dbReference type="PANTHER" id="PTHR36091">
    <property type="entry name" value="ALTERED INHERITANCE OF MITOCHONDRIA PROTEIN 9, MITOCHONDRIAL"/>
    <property type="match status" value="1"/>
</dbReference>